<dbReference type="InterPro" id="IPR023088">
    <property type="entry name" value="PDEase"/>
</dbReference>
<accession>A0A8J4UPB8</accession>
<feature type="binding site" evidence="4">
    <location>
        <position position="154"/>
    </location>
    <ligand>
        <name>Zn(2+)</name>
        <dbReference type="ChEBI" id="CHEBI:29105"/>
        <label>1</label>
    </ligand>
</feature>
<dbReference type="PROSITE" id="PS51845">
    <property type="entry name" value="PDEASE_I_2"/>
    <property type="match status" value="1"/>
</dbReference>
<dbReference type="Pfam" id="PF00233">
    <property type="entry name" value="PDEase_I"/>
    <property type="match status" value="1"/>
</dbReference>
<sequence>YHNFTHAFDVTQTCYTFLTSFGAAQYLTHLDILSLLISCMCHDLNHPGFNNTFQVNSQSELSLQYNDISVLENHHSMLTFKILKNSECNILEGLNEDQFKELRRSIVQLILATDMTNHFEYVNKFQHHLNNQPFDRNKKEDRQMILNFLIKCGDISNIARPWHLNFEWSIRVSDEFFQQSNYEKICGYPVTPFMDRNKTTRARIAADFIDYVAAPLFQGMARFLVDSKSLLEIMTLNRQKWQAIMELQKEGKFSDDELKFMEDPTVMVQKLPKISEEENGNTNKDKDKDKNNNNHGNGNNANNNNNNENNNNTANSPKE</sequence>
<evidence type="ECO:0000313" key="7">
    <source>
        <dbReference type="EMBL" id="KAF2069001.1"/>
    </source>
</evidence>
<protein>
    <recommendedName>
        <fullName evidence="6">PDEase domain-containing protein</fullName>
    </recommendedName>
</protein>
<dbReference type="InterPro" id="IPR002073">
    <property type="entry name" value="PDEase_catalytic_dom"/>
</dbReference>
<evidence type="ECO:0000256" key="4">
    <source>
        <dbReference type="PIRSR" id="PIRSR623088-3"/>
    </source>
</evidence>
<feature type="compositionally biased region" description="Low complexity" evidence="5">
    <location>
        <begin position="293"/>
        <end position="319"/>
    </location>
</feature>
<dbReference type="InterPro" id="IPR023174">
    <property type="entry name" value="PDEase_CS"/>
</dbReference>
<keyword evidence="1 4" id="KW-0479">Metal-binding</keyword>
<feature type="domain" description="PDEase" evidence="6">
    <location>
        <begin position="1"/>
        <end position="248"/>
    </location>
</feature>
<gene>
    <name evidence="7" type="ORF">CYY_009677</name>
</gene>
<dbReference type="PRINTS" id="PR00387">
    <property type="entry name" value="PDIESTERASE1"/>
</dbReference>
<dbReference type="GO" id="GO:0046872">
    <property type="term" value="F:metal ion binding"/>
    <property type="evidence" value="ECO:0007669"/>
    <property type="project" value="UniProtKB-KW"/>
</dbReference>
<dbReference type="SUPFAM" id="SSF109604">
    <property type="entry name" value="HD-domain/PDEase-like"/>
    <property type="match status" value="1"/>
</dbReference>
<dbReference type="GO" id="GO:0004114">
    <property type="term" value="F:3',5'-cyclic-nucleotide phosphodiesterase activity"/>
    <property type="evidence" value="ECO:0007669"/>
    <property type="project" value="InterPro"/>
</dbReference>
<comment type="caution">
    <text evidence="7">The sequence shown here is derived from an EMBL/GenBank/DDBJ whole genome shotgun (WGS) entry which is preliminary data.</text>
</comment>
<evidence type="ECO:0000256" key="2">
    <source>
        <dbReference type="ARBA" id="ARBA00022801"/>
    </source>
</evidence>
<dbReference type="PANTHER" id="PTHR11347">
    <property type="entry name" value="CYCLIC NUCLEOTIDE PHOSPHODIESTERASE"/>
    <property type="match status" value="1"/>
</dbReference>
<dbReference type="InterPro" id="IPR036971">
    <property type="entry name" value="PDEase_catalytic_dom_sf"/>
</dbReference>
<keyword evidence="2" id="KW-0378">Hydrolase</keyword>
<feature type="compositionally biased region" description="Basic and acidic residues" evidence="5">
    <location>
        <begin position="283"/>
        <end position="292"/>
    </location>
</feature>
<proteinExistence type="predicted"/>
<feature type="non-terminal residue" evidence="7">
    <location>
        <position position="1"/>
    </location>
</feature>
<keyword evidence="8" id="KW-1185">Reference proteome</keyword>
<dbReference type="PROSITE" id="PS00126">
    <property type="entry name" value="PDEASE_I_1"/>
    <property type="match status" value="1"/>
</dbReference>
<feature type="binding site" evidence="4">
    <location>
        <position position="43"/>
    </location>
    <ligand>
        <name>Zn(2+)</name>
        <dbReference type="ChEBI" id="CHEBI:29105"/>
        <label>1</label>
    </ligand>
</feature>
<feature type="binding site" evidence="4">
    <location>
        <position position="6"/>
    </location>
    <ligand>
        <name>Zn(2+)</name>
        <dbReference type="ChEBI" id="CHEBI:29105"/>
        <label>1</label>
    </ligand>
</feature>
<feature type="active site" description="Proton donor" evidence="3">
    <location>
        <position position="2"/>
    </location>
</feature>
<feature type="region of interest" description="Disordered" evidence="5">
    <location>
        <begin position="269"/>
        <end position="319"/>
    </location>
</feature>
<dbReference type="CDD" id="cd00077">
    <property type="entry name" value="HDc"/>
    <property type="match status" value="1"/>
</dbReference>
<feature type="binding site" evidence="4">
    <location>
        <position position="42"/>
    </location>
    <ligand>
        <name>Zn(2+)</name>
        <dbReference type="ChEBI" id="CHEBI:29105"/>
        <label>1</label>
    </ligand>
</feature>
<evidence type="ECO:0000313" key="8">
    <source>
        <dbReference type="Proteomes" id="UP000695562"/>
    </source>
</evidence>
<dbReference type="EMBL" id="AJWJ01000775">
    <property type="protein sequence ID" value="KAF2069001.1"/>
    <property type="molecule type" value="Genomic_DNA"/>
</dbReference>
<evidence type="ECO:0000256" key="3">
    <source>
        <dbReference type="PIRSR" id="PIRSR623088-1"/>
    </source>
</evidence>
<evidence type="ECO:0000256" key="1">
    <source>
        <dbReference type="ARBA" id="ARBA00022723"/>
    </source>
</evidence>
<evidence type="ECO:0000259" key="6">
    <source>
        <dbReference type="PROSITE" id="PS51845"/>
    </source>
</evidence>
<dbReference type="InterPro" id="IPR003607">
    <property type="entry name" value="HD/PDEase_dom"/>
</dbReference>
<name>A0A8J4UPB8_9MYCE</name>
<dbReference type="OrthoDB" id="15023at2759"/>
<dbReference type="Proteomes" id="UP000695562">
    <property type="component" value="Unassembled WGS sequence"/>
</dbReference>
<dbReference type="AlphaFoldDB" id="A0A8J4UPB8"/>
<reference evidence="7" key="1">
    <citation type="submission" date="2020-01" db="EMBL/GenBank/DDBJ databases">
        <title>Development of genomics and gene disruption for Polysphondylium violaceum indicates a role for the polyketide synthase stlB in stalk morphogenesis.</title>
        <authorList>
            <person name="Narita B."/>
            <person name="Kawabe Y."/>
            <person name="Kin K."/>
            <person name="Saito T."/>
            <person name="Gibbs R."/>
            <person name="Kuspa A."/>
            <person name="Muzny D."/>
            <person name="Queller D."/>
            <person name="Richards S."/>
            <person name="Strassman J."/>
            <person name="Sucgang R."/>
            <person name="Worley K."/>
            <person name="Schaap P."/>
        </authorList>
    </citation>
    <scope>NUCLEOTIDE SEQUENCE</scope>
    <source>
        <strain evidence="7">QSvi11</strain>
    </source>
</reference>
<organism evidence="7 8">
    <name type="scientific">Polysphondylium violaceum</name>
    <dbReference type="NCBI Taxonomy" id="133409"/>
    <lineage>
        <taxon>Eukaryota</taxon>
        <taxon>Amoebozoa</taxon>
        <taxon>Evosea</taxon>
        <taxon>Eumycetozoa</taxon>
        <taxon>Dictyostelia</taxon>
        <taxon>Dictyosteliales</taxon>
        <taxon>Dictyosteliaceae</taxon>
        <taxon>Polysphondylium</taxon>
    </lineage>
</organism>
<feature type="binding site" evidence="4">
    <location>
        <position position="43"/>
    </location>
    <ligand>
        <name>Zn(2+)</name>
        <dbReference type="ChEBI" id="CHEBI:29105"/>
        <label>2</label>
    </ligand>
</feature>
<dbReference type="Gene3D" id="1.10.1300.10">
    <property type="entry name" value="3'5'-cyclic nucleotide phosphodiesterase, catalytic domain"/>
    <property type="match status" value="1"/>
</dbReference>
<dbReference type="GO" id="GO:0007165">
    <property type="term" value="P:signal transduction"/>
    <property type="evidence" value="ECO:0007669"/>
    <property type="project" value="InterPro"/>
</dbReference>
<evidence type="ECO:0000256" key="5">
    <source>
        <dbReference type="SAM" id="MobiDB-lite"/>
    </source>
</evidence>